<dbReference type="Pfam" id="PF07589">
    <property type="entry name" value="PEP-CTERM"/>
    <property type="match status" value="1"/>
</dbReference>
<gene>
    <name evidence="3" type="ORF">ABDJ40_08000</name>
</gene>
<feature type="chain" id="PRO_5045925952" evidence="1">
    <location>
        <begin position="28"/>
        <end position="203"/>
    </location>
</feature>
<reference evidence="3 4" key="1">
    <citation type="submission" date="2024-05" db="EMBL/GenBank/DDBJ databases">
        <title>Roseateles sp. 2.12 16S ribosomal RNA gene Genome sequencing and assembly.</title>
        <authorList>
            <person name="Woo H."/>
        </authorList>
    </citation>
    <scope>NUCLEOTIDE SEQUENCE [LARGE SCALE GENOMIC DNA]</scope>
    <source>
        <strain evidence="3 4">2.12</strain>
    </source>
</reference>
<organism evidence="3 4">
    <name type="scientific">Roseateles flavus</name>
    <dbReference type="NCBI Taxonomy" id="3149041"/>
    <lineage>
        <taxon>Bacteria</taxon>
        <taxon>Pseudomonadati</taxon>
        <taxon>Pseudomonadota</taxon>
        <taxon>Betaproteobacteria</taxon>
        <taxon>Burkholderiales</taxon>
        <taxon>Sphaerotilaceae</taxon>
        <taxon>Roseateles</taxon>
    </lineage>
</organism>
<dbReference type="InterPro" id="IPR013424">
    <property type="entry name" value="Ice-binding_C"/>
</dbReference>
<keyword evidence="1" id="KW-0732">Signal</keyword>
<feature type="domain" description="Ice-binding protein C-terminal" evidence="2">
    <location>
        <begin position="165"/>
        <end position="187"/>
    </location>
</feature>
<evidence type="ECO:0000256" key="1">
    <source>
        <dbReference type="SAM" id="SignalP"/>
    </source>
</evidence>
<comment type="caution">
    <text evidence="3">The sequence shown here is derived from an EMBL/GenBank/DDBJ whole genome shotgun (WGS) entry which is preliminary data.</text>
</comment>
<dbReference type="Proteomes" id="UP001462640">
    <property type="component" value="Unassembled WGS sequence"/>
</dbReference>
<sequence>MSFLNRPAMRLGAAALAAACFMAPAQALVLANGDYVQYDFDLSGLVDTSAPARGLLILQRYRGDILSGYDKVKLEVFYANDASRSSIPVIWTTITEWNFGPTSAWGLQMYRSSETDRPLEPIMTSFKGSYRITALWGSVDLVEASATIRDVAFNDVTQVQFREEVPEPGTPSLLLAGVAALGWLGRKSRPALNREHRAGAQAA</sequence>
<keyword evidence="4" id="KW-1185">Reference proteome</keyword>
<evidence type="ECO:0000313" key="3">
    <source>
        <dbReference type="EMBL" id="MEO3712709.1"/>
    </source>
</evidence>
<dbReference type="RefSeq" id="WP_347608568.1">
    <property type="nucleotide sequence ID" value="NZ_JBDPZC010000003.1"/>
</dbReference>
<dbReference type="NCBIfam" id="TIGR02595">
    <property type="entry name" value="PEP_CTERM"/>
    <property type="match status" value="1"/>
</dbReference>
<evidence type="ECO:0000313" key="4">
    <source>
        <dbReference type="Proteomes" id="UP001462640"/>
    </source>
</evidence>
<proteinExistence type="predicted"/>
<protein>
    <submittedName>
        <fullName evidence="3">PEP-CTERM sorting domain-containing protein</fullName>
    </submittedName>
</protein>
<accession>A0ABV0GCL6</accession>
<evidence type="ECO:0000259" key="2">
    <source>
        <dbReference type="Pfam" id="PF07589"/>
    </source>
</evidence>
<feature type="signal peptide" evidence="1">
    <location>
        <begin position="1"/>
        <end position="27"/>
    </location>
</feature>
<dbReference type="EMBL" id="JBDPZC010000003">
    <property type="protein sequence ID" value="MEO3712709.1"/>
    <property type="molecule type" value="Genomic_DNA"/>
</dbReference>
<name>A0ABV0GCL6_9BURK</name>